<proteinExistence type="inferred from homology"/>
<evidence type="ECO:0000256" key="1">
    <source>
        <dbReference type="ARBA" id="ARBA00004567"/>
    </source>
</evidence>
<dbReference type="Proteomes" id="UP000002866">
    <property type="component" value="Chromosome 2"/>
</dbReference>
<dbReference type="PANTHER" id="PTHR31431">
    <property type="entry name" value="NUCLEOPORIN NUP188 HOMOLOG"/>
    <property type="match status" value="1"/>
</dbReference>
<keyword evidence="4" id="KW-0653">Protein transport</keyword>
<dbReference type="GO" id="GO:0044611">
    <property type="term" value="C:nuclear pore inner ring"/>
    <property type="evidence" value="ECO:0007669"/>
    <property type="project" value="EnsemblFungi"/>
</dbReference>
<dbReference type="HOGENOM" id="CLU_001029_1_0_1"/>
<name>I2GYF0_HENB6</name>
<gene>
    <name evidence="13" type="primary">TBLA0B03110</name>
    <name evidence="13" type="ORF">TBLA_0B03110</name>
</gene>
<dbReference type="InterPro" id="IPR044840">
    <property type="entry name" value="Nup188"/>
</dbReference>
<dbReference type="GO" id="GO:0031990">
    <property type="term" value="P:mRNA export from nucleus in response to heat stress"/>
    <property type="evidence" value="ECO:0007669"/>
    <property type="project" value="EnsemblFungi"/>
</dbReference>
<feature type="domain" description="Nucleoporin Nup188 N-terminal subdomain III" evidence="12">
    <location>
        <begin position="524"/>
        <end position="939"/>
    </location>
</feature>
<comment type="subcellular location">
    <subcellularLocation>
        <location evidence="1">Nucleus</location>
        <location evidence="1">Nuclear pore complex</location>
    </subcellularLocation>
</comment>
<evidence type="ECO:0000256" key="3">
    <source>
        <dbReference type="ARBA" id="ARBA00022816"/>
    </source>
</evidence>
<reference evidence="13 14" key="1">
    <citation type="journal article" date="2011" name="Proc. Natl. Acad. Sci. U.S.A.">
        <title>Evolutionary erosion of yeast sex chromosomes by mating-type switching accidents.</title>
        <authorList>
            <person name="Gordon J.L."/>
            <person name="Armisen D."/>
            <person name="Proux-Wera E."/>
            <person name="Oheigeartaigh S.S."/>
            <person name="Byrne K.P."/>
            <person name="Wolfe K.H."/>
        </authorList>
    </citation>
    <scope>NUCLEOTIDE SEQUENCE [LARGE SCALE GENOMIC DNA]</scope>
    <source>
        <strain evidence="14">ATCC 34711 / CBS 6284 / DSM 70876 / NBRC 10599 / NRRL Y-10934 / UCD 77-7</strain>
    </source>
</reference>
<dbReference type="GO" id="GO:0006999">
    <property type="term" value="P:nuclear pore organization"/>
    <property type="evidence" value="ECO:0007669"/>
    <property type="project" value="EnsemblFungi"/>
</dbReference>
<dbReference type="Pfam" id="PF21093">
    <property type="entry name" value="Nup188_N-subdom_III"/>
    <property type="match status" value="1"/>
</dbReference>
<dbReference type="GO" id="GO:0006606">
    <property type="term" value="P:protein import into nucleus"/>
    <property type="evidence" value="ECO:0007669"/>
    <property type="project" value="EnsemblFungi"/>
</dbReference>
<keyword evidence="14" id="KW-1185">Reference proteome</keyword>
<dbReference type="GeneID" id="14494468"/>
<dbReference type="InParanoid" id="I2GYF0"/>
<dbReference type="Pfam" id="PF18378">
    <property type="entry name" value="Nup188_C"/>
    <property type="match status" value="1"/>
</dbReference>
<evidence type="ECO:0000256" key="6">
    <source>
        <dbReference type="ARBA" id="ARBA00023132"/>
    </source>
</evidence>
<dbReference type="InterPro" id="IPR041634">
    <property type="entry name" value="Nup188_C"/>
</dbReference>
<dbReference type="STRING" id="1071380.I2GYF0"/>
<dbReference type="InterPro" id="IPR018864">
    <property type="entry name" value="Nucleoporin_Nup188_N"/>
</dbReference>
<protein>
    <recommendedName>
        <fullName evidence="9">Nucleoporin NUP188</fullName>
    </recommendedName>
</protein>
<accession>I2GYF0</accession>
<evidence type="ECO:0000259" key="11">
    <source>
        <dbReference type="Pfam" id="PF18378"/>
    </source>
</evidence>
<dbReference type="InterPro" id="IPR048883">
    <property type="entry name" value="Nup188_N-subdom_III"/>
</dbReference>
<dbReference type="Pfam" id="PF10487">
    <property type="entry name" value="Nup188_N"/>
    <property type="match status" value="1"/>
</dbReference>
<dbReference type="PANTHER" id="PTHR31431:SF1">
    <property type="entry name" value="NUCLEOPORIN NUP188"/>
    <property type="match status" value="1"/>
</dbReference>
<evidence type="ECO:0000313" key="14">
    <source>
        <dbReference type="Proteomes" id="UP000002866"/>
    </source>
</evidence>
<keyword evidence="2" id="KW-0813">Transport</keyword>
<keyword evidence="5" id="KW-0811">Translocation</keyword>
<dbReference type="eggNOG" id="ENOG502QQFV">
    <property type="taxonomic scope" value="Eukaryota"/>
</dbReference>
<evidence type="ECO:0000256" key="4">
    <source>
        <dbReference type="ARBA" id="ARBA00022927"/>
    </source>
</evidence>
<keyword evidence="3" id="KW-0509">mRNA transport</keyword>
<comment type="similarity">
    <text evidence="8">Belongs to the Nup188 family.</text>
</comment>
<organism evidence="13 14">
    <name type="scientific">Henningerozyma blattae (strain ATCC 34711 / CBS 6284 / DSM 70876 / NBRC 10599 / NRRL Y-10934 / UCD 77-7)</name>
    <name type="common">Yeast</name>
    <name type="synonym">Tetrapisispora blattae</name>
    <dbReference type="NCBI Taxonomy" id="1071380"/>
    <lineage>
        <taxon>Eukaryota</taxon>
        <taxon>Fungi</taxon>
        <taxon>Dikarya</taxon>
        <taxon>Ascomycota</taxon>
        <taxon>Saccharomycotina</taxon>
        <taxon>Saccharomycetes</taxon>
        <taxon>Saccharomycetales</taxon>
        <taxon>Saccharomycetaceae</taxon>
        <taxon>Henningerozyma</taxon>
    </lineage>
</organism>
<feature type="domain" description="Nucleoporin Nup188 N-terminal" evidence="10">
    <location>
        <begin position="28"/>
        <end position="467"/>
    </location>
</feature>
<keyword evidence="6" id="KW-0906">Nuclear pore complex</keyword>
<evidence type="ECO:0000256" key="8">
    <source>
        <dbReference type="ARBA" id="ARBA00038387"/>
    </source>
</evidence>
<feature type="domain" description="Nuclear pore protein Nup188 C-terminal" evidence="11">
    <location>
        <begin position="1338"/>
        <end position="1579"/>
    </location>
</feature>
<evidence type="ECO:0000256" key="5">
    <source>
        <dbReference type="ARBA" id="ARBA00023010"/>
    </source>
</evidence>
<dbReference type="RefSeq" id="XP_004178671.1">
    <property type="nucleotide sequence ID" value="XM_004178623.1"/>
</dbReference>
<evidence type="ECO:0000256" key="9">
    <source>
        <dbReference type="ARBA" id="ARBA00040174"/>
    </source>
</evidence>
<evidence type="ECO:0000259" key="12">
    <source>
        <dbReference type="Pfam" id="PF21093"/>
    </source>
</evidence>
<evidence type="ECO:0000313" key="13">
    <source>
        <dbReference type="EMBL" id="CCH59152.1"/>
    </source>
</evidence>
<dbReference type="OrthoDB" id="102511at2759"/>
<sequence length="1608" mass="183719">MLSFCDIENHLNSYDDQQNDNKLIFSEILSCLNENKQLLLNPSIFNDYNHSKSTTTNPKTLNLRGSTYTIAEDDFQTALMLNKYSNLSLNESLRVLSLRSVKIRDTKILSLASYIYNERNSVWNSILLLLTETSYPLIEKQYVEYFDSVNLEFTKNIVKYLQELMNNYLGVEYTTSERVTRKDFEKLKALRKSNDLITITLLLKLLTILYLRSNLPIEQTLDWVTFLESLKLFYNTLYMENNKFDAKVISTIKSLVSINGLIVLGLDTTTFSIKPDIPYFTDSSSFKQLQMLLVNSDDPLLLYMWSFILFTKSCLLEETPETEFQFIKDVFDDIPISNLTTQFATKAESLNIFQTLRNVTKAITSNSVYSTILCSYLSLALNFIPINIEMSEIIRDVLLRTPIEFVEKFLISPSFDKKVKILTGKLPLVTEALIPLINISSVHPEFADFQWNSINTYMVELKLGELNYDLVDDDNTSMSSDYIVLKTELLVTPPFETDENCKLPLPAGTKGKIIPIVNSTEDDVIIFSFQYNGWSMIGRILQNICVSYVEKNTDLSELEEKILCSIVQLISTIGSSYISKEKYEDIVEQLSSFVSQNDIFTIFFRIFEHSLQKRKYSLLTIFMHSLPILFTHSPSIIWSYLTSSELLDRHGKNGMVTSILGSLEIPTGDYEFTIVLSKLADKLVQNSLMLNSDYSVRAKQDVIYKLTLHLLHVYESYQFWIYSDRQQRYDLGYYLTSFFSQMVHHVYGIDSESKLKDKFTSVISEASERIVETFLNAQSPDVQAARTLSTVILSSNSDLNSAANYQSLSQTFKKVIYLSYKFSNLLIAVRGSLHYPPSTFEKILFIKSPELVELYNKNSALKANVIQLFDSLVGIPWTDNYPFLLSYLGKDHSKLFLNAISLDLKSKITSHRLLKNIYSFFSTLMGSKQDGLAILFLTGSIAEEKEKKEKIGDSILDILKQNALKLDVLPDSLGCALLDAIAYSLNTWTKTKNSNIDSQFIDVLLKKLKKFQSDTDKRYESIEDTLVLSKKYELTSKIVEIFALYLFSSHDNIPNLLQFFEQPALVSYIKHAFTINDYDNKLQENISSEFQGIWPHLRLSMFSVAPLLRKIIDNEHTTFDLEFMDRLLANDPRWKGTNTVGFREKVLKATSNFQCTLHQISTAKAWGALLTSYIKKSPKKLNISFLTIASCLLQCNIDMLDRSAIMTQVYCERLELCFFILYVIHNDGTMIPEGELIAIFSQLIIILKSNSSLYLSNIADSNNNNSYRPIFRSMLIILKMANASKTFLENASDDLLEFFELSFCKGTHLIFSAILSDINVLNSDGESGTIFNMAERFQDLFTLLSIFTHINKFKPTNDFSIVLASSLNEVGTLKVILNMYSSAHLFKLNNDIILGPLILSFITELCTMKPIAEKFITNGLFAVLLESPLSIMIQQGNIKPELYPSLHNIWRNGLLPICLILLSEFGSQMLSDCCLFVSYFSKQIKSTISIWSDSNLRISNPLIVETSQLILLQKIFESLDYKNFLSKASAGHSSKETNIELITGLDSSFDRKLLNSELNRLLIHPKYLNSRIIASNLEEQYSLDDESLRVGFVKDVIQKIKALQESLN</sequence>
<dbReference type="FunCoup" id="I2GYF0">
    <property type="interactions" value="190"/>
</dbReference>
<evidence type="ECO:0000256" key="7">
    <source>
        <dbReference type="ARBA" id="ARBA00023242"/>
    </source>
</evidence>
<dbReference type="OMA" id="HSWKFFA"/>
<dbReference type="GO" id="GO:0017056">
    <property type="term" value="F:structural constituent of nuclear pore"/>
    <property type="evidence" value="ECO:0007669"/>
    <property type="project" value="EnsemblFungi"/>
</dbReference>
<evidence type="ECO:0000259" key="10">
    <source>
        <dbReference type="Pfam" id="PF10487"/>
    </source>
</evidence>
<dbReference type="EMBL" id="HE806317">
    <property type="protein sequence ID" value="CCH59152.1"/>
    <property type="molecule type" value="Genomic_DNA"/>
</dbReference>
<dbReference type="KEGG" id="tbl:TBLA_0B03110"/>
<dbReference type="Gene3D" id="1.25.10.70">
    <property type="match status" value="1"/>
</dbReference>
<evidence type="ECO:0000256" key="2">
    <source>
        <dbReference type="ARBA" id="ARBA00022448"/>
    </source>
</evidence>
<keyword evidence="7" id="KW-0539">Nucleus</keyword>